<name>A0A2H1WK61_SPOFR</name>
<protein>
    <submittedName>
        <fullName evidence="1">SFRICE_035805</fullName>
    </submittedName>
</protein>
<gene>
    <name evidence="1" type="ORF">SFRICE_035805</name>
</gene>
<dbReference type="AlphaFoldDB" id="A0A2H1WK61"/>
<organism evidence="1">
    <name type="scientific">Spodoptera frugiperda</name>
    <name type="common">Fall armyworm</name>
    <dbReference type="NCBI Taxonomy" id="7108"/>
    <lineage>
        <taxon>Eukaryota</taxon>
        <taxon>Metazoa</taxon>
        <taxon>Ecdysozoa</taxon>
        <taxon>Arthropoda</taxon>
        <taxon>Hexapoda</taxon>
        <taxon>Insecta</taxon>
        <taxon>Pterygota</taxon>
        <taxon>Neoptera</taxon>
        <taxon>Endopterygota</taxon>
        <taxon>Lepidoptera</taxon>
        <taxon>Glossata</taxon>
        <taxon>Ditrysia</taxon>
        <taxon>Noctuoidea</taxon>
        <taxon>Noctuidae</taxon>
        <taxon>Amphipyrinae</taxon>
        <taxon>Spodoptera</taxon>
    </lineage>
</organism>
<sequence>MASPGLCEASMSIRLLLTKNHSVPTPAFPARAPEANKQTGHMMVRDQHRPWTLATTEEIQVRCRAFKKEYTLVLEVR</sequence>
<reference evidence="1" key="1">
    <citation type="submission" date="2016-07" db="EMBL/GenBank/DDBJ databases">
        <authorList>
            <person name="Bretaudeau A."/>
        </authorList>
    </citation>
    <scope>NUCLEOTIDE SEQUENCE</scope>
    <source>
        <strain evidence="1">Rice</strain>
        <tissue evidence="1">Whole body</tissue>
    </source>
</reference>
<proteinExistence type="predicted"/>
<evidence type="ECO:0000313" key="1">
    <source>
        <dbReference type="EMBL" id="SOQ53473.1"/>
    </source>
</evidence>
<dbReference type="EMBL" id="ODYU01009208">
    <property type="protein sequence ID" value="SOQ53473.1"/>
    <property type="molecule type" value="Genomic_DNA"/>
</dbReference>
<accession>A0A2H1WK61</accession>